<sequence length="105" mass="12154">MKDFKNYIIGFLTATCMFLFMGNTQNKSDGHFNKIYADQIICKSMLVENGVDEKKVYIEPDVIKIIESENEYLMQTYNKLLISNKGENTKIDLHNLGKSLFSIIF</sequence>
<organism evidence="2">
    <name type="scientific">marine metagenome</name>
    <dbReference type="NCBI Taxonomy" id="408172"/>
    <lineage>
        <taxon>unclassified sequences</taxon>
        <taxon>metagenomes</taxon>
        <taxon>ecological metagenomes</taxon>
    </lineage>
</organism>
<reference evidence="2" key="1">
    <citation type="submission" date="2018-05" db="EMBL/GenBank/DDBJ databases">
        <authorList>
            <person name="Lanie J.A."/>
            <person name="Ng W.-L."/>
            <person name="Kazmierczak K.M."/>
            <person name="Andrzejewski T.M."/>
            <person name="Davidsen T.M."/>
            <person name="Wayne K.J."/>
            <person name="Tettelin H."/>
            <person name="Glass J.I."/>
            <person name="Rusch D."/>
            <person name="Podicherti R."/>
            <person name="Tsui H.-C.T."/>
            <person name="Winkler M.E."/>
        </authorList>
    </citation>
    <scope>NUCLEOTIDE SEQUENCE</scope>
</reference>
<dbReference type="AlphaFoldDB" id="A0A382A770"/>
<gene>
    <name evidence="2" type="ORF">METZ01_LOCUS150194</name>
</gene>
<feature type="transmembrane region" description="Helical" evidence="1">
    <location>
        <begin position="6"/>
        <end position="24"/>
    </location>
</feature>
<keyword evidence="1" id="KW-0812">Transmembrane</keyword>
<evidence type="ECO:0000256" key="1">
    <source>
        <dbReference type="SAM" id="Phobius"/>
    </source>
</evidence>
<proteinExistence type="predicted"/>
<protein>
    <submittedName>
        <fullName evidence="2">Uncharacterized protein</fullName>
    </submittedName>
</protein>
<name>A0A382A770_9ZZZZ</name>
<keyword evidence="1" id="KW-0472">Membrane</keyword>
<keyword evidence="1" id="KW-1133">Transmembrane helix</keyword>
<evidence type="ECO:0000313" key="2">
    <source>
        <dbReference type="EMBL" id="SVA97340.1"/>
    </source>
</evidence>
<dbReference type="EMBL" id="UINC01024188">
    <property type="protein sequence ID" value="SVA97340.1"/>
    <property type="molecule type" value="Genomic_DNA"/>
</dbReference>
<accession>A0A382A770</accession>